<feature type="signal peptide" evidence="1">
    <location>
        <begin position="1"/>
        <end position="25"/>
    </location>
</feature>
<name>A0ABV4UVG2_9BACL</name>
<gene>
    <name evidence="2" type="ORF">ACEU3E_06550</name>
</gene>
<accession>A0ABV4UVG2</accession>
<organism evidence="2 3">
    <name type="scientific">Paenibacillus oleatilyticus</name>
    <dbReference type="NCBI Taxonomy" id="2594886"/>
    <lineage>
        <taxon>Bacteria</taxon>
        <taxon>Bacillati</taxon>
        <taxon>Bacillota</taxon>
        <taxon>Bacilli</taxon>
        <taxon>Bacillales</taxon>
        <taxon>Paenibacillaceae</taxon>
        <taxon>Paenibacillus</taxon>
    </lineage>
</organism>
<evidence type="ECO:0000256" key="1">
    <source>
        <dbReference type="SAM" id="SignalP"/>
    </source>
</evidence>
<dbReference type="RefSeq" id="WP_373949486.1">
    <property type="nucleotide sequence ID" value="NZ_JBHDLN010000003.1"/>
</dbReference>
<keyword evidence="3" id="KW-1185">Reference proteome</keyword>
<evidence type="ECO:0000313" key="2">
    <source>
        <dbReference type="EMBL" id="MFB0841821.1"/>
    </source>
</evidence>
<reference evidence="2 3" key="1">
    <citation type="submission" date="2024-09" db="EMBL/GenBank/DDBJ databases">
        <authorList>
            <person name="Makale K.P.P."/>
            <person name="Makhzoum A."/>
            <person name="Rantong G."/>
            <person name="Rahube T.O."/>
        </authorList>
    </citation>
    <scope>NUCLEOTIDE SEQUENCE [LARGE SCALE GENOMIC DNA]</scope>
    <source>
        <strain evidence="2 3">KM_D13</strain>
    </source>
</reference>
<dbReference type="EMBL" id="JBHDLN010000003">
    <property type="protein sequence ID" value="MFB0841821.1"/>
    <property type="molecule type" value="Genomic_DNA"/>
</dbReference>
<keyword evidence="1" id="KW-0732">Signal</keyword>
<proteinExistence type="predicted"/>
<dbReference type="Proteomes" id="UP001575622">
    <property type="component" value="Unassembled WGS sequence"/>
</dbReference>
<feature type="chain" id="PRO_5045768760" evidence="1">
    <location>
        <begin position="26"/>
        <end position="98"/>
    </location>
</feature>
<sequence>MLRKKSFFLLLVAAAVMSISPSASAQNIFQGNALISTQDAKEKMWTVAYRDYTWPDYPKTIHYDDGKGWVGTLTETGSTCFEGLSCRVKYEGWTYYSY</sequence>
<comment type="caution">
    <text evidence="2">The sequence shown here is derived from an EMBL/GenBank/DDBJ whole genome shotgun (WGS) entry which is preliminary data.</text>
</comment>
<evidence type="ECO:0000313" key="3">
    <source>
        <dbReference type="Proteomes" id="UP001575622"/>
    </source>
</evidence>
<protein>
    <submittedName>
        <fullName evidence="2">Uncharacterized protein</fullName>
    </submittedName>
</protein>